<evidence type="ECO:0000256" key="1">
    <source>
        <dbReference type="RuleBase" id="RU102079"/>
    </source>
</evidence>
<dbReference type="SMART" id="SM00908">
    <property type="entry name" value="Gal-bind_lectin"/>
    <property type="match status" value="1"/>
</dbReference>
<organism evidence="3">
    <name type="scientific">Arundo donax</name>
    <name type="common">Giant reed</name>
    <name type="synonym">Donax arundinaceus</name>
    <dbReference type="NCBI Taxonomy" id="35708"/>
    <lineage>
        <taxon>Eukaryota</taxon>
        <taxon>Viridiplantae</taxon>
        <taxon>Streptophyta</taxon>
        <taxon>Embryophyta</taxon>
        <taxon>Tracheophyta</taxon>
        <taxon>Spermatophyta</taxon>
        <taxon>Magnoliopsida</taxon>
        <taxon>Liliopsida</taxon>
        <taxon>Poales</taxon>
        <taxon>Poaceae</taxon>
        <taxon>PACMAD clade</taxon>
        <taxon>Arundinoideae</taxon>
        <taxon>Arundineae</taxon>
        <taxon>Arundo</taxon>
    </lineage>
</organism>
<dbReference type="InterPro" id="IPR013320">
    <property type="entry name" value="ConA-like_dom_sf"/>
</dbReference>
<keyword evidence="1" id="KW-0430">Lectin</keyword>
<accession>A0A0A8YRV7</accession>
<name>A0A0A8YRV7_ARUDO</name>
<dbReference type="Pfam" id="PF00337">
    <property type="entry name" value="Gal-bind_lectin"/>
    <property type="match status" value="1"/>
</dbReference>
<dbReference type="AlphaFoldDB" id="A0A0A8YRV7"/>
<sequence>MQAVRRDKRRDCPYSIRKMNASKSETDAFTIDIPCGLIVGSSVTLIGTPGSLSGNFWIDLVGTALPWEPEKPIVLHYNVRLTGDKTTQDPVIVQNTFSSSNGWGFEEHCPSTNSNNATQGTSNILLYCRLVASHNTYVASATVDDLVGCNAIVGGEEKNMMSSKHHPAAKKDGEPYFPFKQGHLAIATLRVGLEGIHMTVDGKHITSFAYRAVNFFQIDH</sequence>
<reference evidence="3" key="1">
    <citation type="submission" date="2014-09" db="EMBL/GenBank/DDBJ databases">
        <authorList>
            <person name="Magalhaes I.L.F."/>
            <person name="Oliveira U."/>
            <person name="Santos F.R."/>
            <person name="Vidigal T.H.D.A."/>
            <person name="Brescovit A.D."/>
            <person name="Santos A.J."/>
        </authorList>
    </citation>
    <scope>NUCLEOTIDE SEQUENCE</scope>
    <source>
        <tissue evidence="3">Shoot tissue taken approximately 20 cm above the soil surface</tissue>
    </source>
</reference>
<dbReference type="InterPro" id="IPR001079">
    <property type="entry name" value="Galectin_CRD"/>
</dbReference>
<feature type="domain" description="Galectin" evidence="2">
    <location>
        <begin position="29"/>
        <end position="220"/>
    </location>
</feature>
<evidence type="ECO:0000259" key="2">
    <source>
        <dbReference type="PROSITE" id="PS51304"/>
    </source>
</evidence>
<reference evidence="3" key="2">
    <citation type="journal article" date="2015" name="Data Brief">
        <title>Shoot transcriptome of the giant reed, Arundo donax.</title>
        <authorList>
            <person name="Barrero R.A."/>
            <person name="Guerrero F.D."/>
            <person name="Moolhuijzen P."/>
            <person name="Goolsby J.A."/>
            <person name="Tidwell J."/>
            <person name="Bellgard S.E."/>
            <person name="Bellgard M.I."/>
        </authorList>
    </citation>
    <scope>NUCLEOTIDE SEQUENCE</scope>
    <source>
        <tissue evidence="3">Shoot tissue taken approximately 20 cm above the soil surface</tissue>
    </source>
</reference>
<evidence type="ECO:0000313" key="3">
    <source>
        <dbReference type="EMBL" id="JAD28533.1"/>
    </source>
</evidence>
<protein>
    <recommendedName>
        <fullName evidence="1">Galectin</fullName>
    </recommendedName>
</protein>
<dbReference type="GO" id="GO:1901137">
    <property type="term" value="P:carbohydrate derivative biosynthetic process"/>
    <property type="evidence" value="ECO:0007669"/>
    <property type="project" value="UniProtKB-ARBA"/>
</dbReference>
<dbReference type="SUPFAM" id="SSF49899">
    <property type="entry name" value="Concanavalin A-like lectins/glucanases"/>
    <property type="match status" value="1"/>
</dbReference>
<dbReference type="GO" id="GO:0030246">
    <property type="term" value="F:carbohydrate binding"/>
    <property type="evidence" value="ECO:0007669"/>
    <property type="project" value="UniProtKB-UniRule"/>
</dbReference>
<dbReference type="PROSITE" id="PS51304">
    <property type="entry name" value="GALECTIN"/>
    <property type="match status" value="1"/>
</dbReference>
<proteinExistence type="predicted"/>
<dbReference type="EMBL" id="GBRH01269362">
    <property type="protein sequence ID" value="JAD28533.1"/>
    <property type="molecule type" value="Transcribed_RNA"/>
</dbReference>
<dbReference type="UniPathway" id="UPA00378"/>
<dbReference type="Gene3D" id="2.60.120.200">
    <property type="match status" value="1"/>
</dbReference>